<evidence type="ECO:0008006" key="3">
    <source>
        <dbReference type="Google" id="ProtNLM"/>
    </source>
</evidence>
<protein>
    <recommendedName>
        <fullName evidence="3">Ethyl tert-butyl ether degradation EthD</fullName>
    </recommendedName>
</protein>
<dbReference type="InterPro" id="IPR009799">
    <property type="entry name" value="EthD_dom"/>
</dbReference>
<dbReference type="OrthoDB" id="5343971at2"/>
<dbReference type="AlphaFoldDB" id="A0A058ZRJ0"/>
<keyword evidence="2" id="KW-1185">Reference proteome</keyword>
<evidence type="ECO:0000313" key="2">
    <source>
        <dbReference type="Proteomes" id="UP000024836"/>
    </source>
</evidence>
<organism evidence="1 2">
    <name type="scientific">Actibacterium atlanticum</name>
    <dbReference type="NCBI Taxonomy" id="1461693"/>
    <lineage>
        <taxon>Bacteria</taxon>
        <taxon>Pseudomonadati</taxon>
        <taxon>Pseudomonadota</taxon>
        <taxon>Alphaproteobacteria</taxon>
        <taxon>Rhodobacterales</taxon>
        <taxon>Roseobacteraceae</taxon>
        <taxon>Actibacterium</taxon>
    </lineage>
</organism>
<dbReference type="Gene3D" id="3.30.70.100">
    <property type="match status" value="1"/>
</dbReference>
<reference evidence="1 2" key="1">
    <citation type="submission" date="2013-04" db="EMBL/GenBank/DDBJ databases">
        <title>Shimia sp. 22II-S11-Z10 Genome Sequencing.</title>
        <authorList>
            <person name="Lai Q."/>
            <person name="Li G."/>
            <person name="Shao Z."/>
        </authorList>
    </citation>
    <scope>NUCLEOTIDE SEQUENCE [LARGE SCALE GENOMIC DNA]</scope>
    <source>
        <strain evidence="2">22II-S11-Z10</strain>
    </source>
</reference>
<dbReference type="eggNOG" id="ENOG5032S97">
    <property type="taxonomic scope" value="Bacteria"/>
</dbReference>
<dbReference type="EMBL" id="AQQY01000001">
    <property type="protein sequence ID" value="KCV83481.1"/>
    <property type="molecule type" value="Genomic_DNA"/>
</dbReference>
<gene>
    <name evidence="1" type="ORF">ATO10_01935</name>
</gene>
<dbReference type="InterPro" id="IPR011008">
    <property type="entry name" value="Dimeric_a/b-barrel"/>
</dbReference>
<dbReference type="STRING" id="1461693.ATO10_01935"/>
<dbReference type="Proteomes" id="UP000024836">
    <property type="component" value="Unassembled WGS sequence"/>
</dbReference>
<dbReference type="NCBIfam" id="TIGR02118">
    <property type="entry name" value="EthD family reductase"/>
    <property type="match status" value="1"/>
</dbReference>
<dbReference type="PATRIC" id="fig|1461693.3.peg.401"/>
<evidence type="ECO:0000313" key="1">
    <source>
        <dbReference type="EMBL" id="KCV83481.1"/>
    </source>
</evidence>
<dbReference type="RefSeq" id="WP_035247294.1">
    <property type="nucleotide sequence ID" value="NZ_AQQY01000001.1"/>
</dbReference>
<dbReference type="SUPFAM" id="SSF54909">
    <property type="entry name" value="Dimeric alpha+beta barrel"/>
    <property type="match status" value="1"/>
</dbReference>
<proteinExistence type="predicted"/>
<sequence>MSVTLQVIYPSEDGTTFDFDYYMSTHMGIVGDCIGAHIAGTFVTKGLAGGPDTPPGFHAIASIEFADQGALDAAMGKLGPALEDIPNFTNSQPQVLIGERLDG</sequence>
<dbReference type="GO" id="GO:0016491">
    <property type="term" value="F:oxidoreductase activity"/>
    <property type="evidence" value="ECO:0007669"/>
    <property type="project" value="InterPro"/>
</dbReference>
<name>A0A058ZRJ0_9RHOB</name>
<accession>A0A058ZRJ0</accession>
<dbReference type="PANTHER" id="PTHR40260:SF2">
    <property type="entry name" value="BLR8190 PROTEIN"/>
    <property type="match status" value="1"/>
</dbReference>
<dbReference type="PANTHER" id="PTHR40260">
    <property type="entry name" value="BLR8190 PROTEIN"/>
    <property type="match status" value="1"/>
</dbReference>
<comment type="caution">
    <text evidence="1">The sequence shown here is derived from an EMBL/GenBank/DDBJ whole genome shotgun (WGS) entry which is preliminary data.</text>
</comment>